<evidence type="ECO:0000313" key="3">
    <source>
        <dbReference type="Proteomes" id="UP000542342"/>
    </source>
</evidence>
<dbReference type="EMBL" id="JACEFB010000014">
    <property type="protein sequence ID" value="MBA2227448.1"/>
    <property type="molecule type" value="Genomic_DNA"/>
</dbReference>
<comment type="caution">
    <text evidence="2">The sequence shown here is derived from an EMBL/GenBank/DDBJ whole genome shotgun (WGS) entry which is preliminary data.</text>
</comment>
<evidence type="ECO:0000259" key="1">
    <source>
        <dbReference type="Pfam" id="PF06439"/>
    </source>
</evidence>
<accession>A0A7V9ACR1</accession>
<reference evidence="2 3" key="1">
    <citation type="submission" date="2020-07" db="EMBL/GenBank/DDBJ databases">
        <title>Thermogemmata thermophila gen. nov., sp. nov., a novel moderate thermophilic planctomycete from a Kamchatka hot spring.</title>
        <authorList>
            <person name="Elcheninov A.G."/>
            <person name="Podosokorskaya O.A."/>
            <person name="Kovaleva O.L."/>
            <person name="Novikov A."/>
            <person name="Bonch-Osmolovskaya E.A."/>
            <person name="Toshchakov S.V."/>
            <person name="Kublanov I.V."/>
        </authorList>
    </citation>
    <scope>NUCLEOTIDE SEQUENCE [LARGE SCALE GENOMIC DNA]</scope>
    <source>
        <strain evidence="2 3">2918</strain>
    </source>
</reference>
<keyword evidence="3" id="KW-1185">Reference proteome</keyword>
<protein>
    <submittedName>
        <fullName evidence="2">DUF1080 domain-containing protein</fullName>
    </submittedName>
</protein>
<name>A0A7V9ACR1_9BACT</name>
<dbReference type="GO" id="GO:0016787">
    <property type="term" value="F:hydrolase activity"/>
    <property type="evidence" value="ECO:0007669"/>
    <property type="project" value="InterPro"/>
</dbReference>
<dbReference type="InterPro" id="IPR010496">
    <property type="entry name" value="AL/BT2_dom"/>
</dbReference>
<sequence>MVRAGFLGLALWLGVMAGVSGQSREEAYRPFNGKDLSGWKLKGNAAKSHWKAVAVKLDPTNERAFVIVPDAQELWLCNVQGGGVDIYTEEKFGDIHLEVEFLLPKGSNSGVYLMGEYEVQVLDSYGKPDNKLTQGDLGALYGAAPPKKNAARKPGEWQKFVIEFQAPRFANGQKIAPARFRKVELNGVLLHENVEMKGPTPGGLTGKEAPTGPLMFQGDHGPVAYRNIIITPLK</sequence>
<dbReference type="Gene3D" id="2.60.120.560">
    <property type="entry name" value="Exo-inulinase, domain 1"/>
    <property type="match status" value="1"/>
</dbReference>
<evidence type="ECO:0000313" key="2">
    <source>
        <dbReference type="EMBL" id="MBA2227448.1"/>
    </source>
</evidence>
<feature type="domain" description="3-keto-alpha-glucoside-1,2-lyase/3-keto-2-hydroxy-glucal hydratase" evidence="1">
    <location>
        <begin position="31"/>
        <end position="230"/>
    </location>
</feature>
<dbReference type="RefSeq" id="WP_194539311.1">
    <property type="nucleotide sequence ID" value="NZ_JACEFB010000014.1"/>
</dbReference>
<organism evidence="2 3">
    <name type="scientific">Thermogemmata fonticola</name>
    <dbReference type="NCBI Taxonomy" id="2755323"/>
    <lineage>
        <taxon>Bacteria</taxon>
        <taxon>Pseudomonadati</taxon>
        <taxon>Planctomycetota</taxon>
        <taxon>Planctomycetia</taxon>
        <taxon>Gemmatales</taxon>
        <taxon>Gemmataceae</taxon>
        <taxon>Thermogemmata</taxon>
    </lineage>
</organism>
<dbReference type="Proteomes" id="UP000542342">
    <property type="component" value="Unassembled WGS sequence"/>
</dbReference>
<dbReference type="AlphaFoldDB" id="A0A7V9ACR1"/>
<gene>
    <name evidence="2" type="ORF">H0921_14915</name>
</gene>
<dbReference type="Pfam" id="PF06439">
    <property type="entry name" value="3keto-disac_hyd"/>
    <property type="match status" value="1"/>
</dbReference>
<proteinExistence type="predicted"/>